<evidence type="ECO:0000256" key="1">
    <source>
        <dbReference type="SAM" id="MobiDB-lite"/>
    </source>
</evidence>
<keyword evidence="3" id="KW-1185">Reference proteome</keyword>
<dbReference type="PANTHER" id="PTHR47326:SF1">
    <property type="entry name" value="HTH PSQ-TYPE DOMAIN-CONTAINING PROTEIN"/>
    <property type="match status" value="1"/>
</dbReference>
<gene>
    <name evidence="2" type="ORF">PR048_027935</name>
</gene>
<sequence>MQGRRETGDPRENPPTSGIIRHDSNMRESRGDSARNRTLFALTWAGFNITALRADEGEAKWAWSSVGMRKWGKREIPEKTRRPAASFGTFCGQCLCCDKGVPVAWPPRSPDLVYLSFAFRHFVKSLVYEKLVGTREKLITRIRRAIDTISCSRQNYKLRVGSHGIWRRASQPCDVTRPPYWIQLDRLSCRHDHPSPGRPVSISSAMLDPDDLDLDPMPMTLNYLISHVGNVVDTISAYTRQKTKSKYINRIRLERASQMQSSDTHKTPYYRVKRCRERKINIKVSERVNSKNCRQVTLGDHRHAGGSGQRQGREYELLNQSGVVPPSRAGNHGDDSLSRAALRIILKLFEEDALEDKAFRLCHVRCTCKFDCNTIVNVKHSLYETFHEQYMNTQGNYLMGLILLLPIQRRRNGQYNDPAESRRQATLFYSSRRHWETPSIATGVFKRINHIFLMVGHSFSASDRDFALIEKRWKVSRRQVLEDVESVITSARPAKPFKVLQMRGNFFDFDEAAPRTINTNREHISKLVWLRIDSGNPGVVKFTRSYSELEDFSTCNMLNKGVTIDDVVGAEMELSVSDNTMVIRDPPGGFVSSCVFIPRPLFSLVAGREQVCPSRSAYANMSAVGSRYTDVSVQSVVETNLRISVARAQLDGQFPHRIVGCAVPIAWPARFLDLNGVDYYQWGHLKTIMQYLLRIMQSLTTGTQAGLAVVTRAGVYPCCVAVGSFLFVDVTSNERRDVSSQQFEKEQFTNSSYTDDSASVTRRCQRRRTYTVTYFALITSWNVAITVKFGVKVMRTDYSEAKTSWVCDNVPSISRACDHKSNDSSGLIAQEFGLIQGWRKYVSWKQ</sequence>
<dbReference type="InterPro" id="IPR036397">
    <property type="entry name" value="RNaseH_sf"/>
</dbReference>
<proteinExistence type="predicted"/>
<feature type="compositionally biased region" description="Basic and acidic residues" evidence="1">
    <location>
        <begin position="20"/>
        <end position="32"/>
    </location>
</feature>
<feature type="region of interest" description="Disordered" evidence="1">
    <location>
        <begin position="1"/>
        <end position="32"/>
    </location>
</feature>
<protein>
    <submittedName>
        <fullName evidence="2">Uncharacterized protein</fullName>
    </submittedName>
</protein>
<evidence type="ECO:0000313" key="2">
    <source>
        <dbReference type="EMBL" id="KAJ8871608.1"/>
    </source>
</evidence>
<feature type="compositionally biased region" description="Basic and acidic residues" evidence="1">
    <location>
        <begin position="1"/>
        <end position="12"/>
    </location>
</feature>
<dbReference type="PANTHER" id="PTHR47326">
    <property type="entry name" value="TRANSPOSABLE ELEMENT TC3 TRANSPOSASE-LIKE PROTEIN"/>
    <property type="match status" value="1"/>
</dbReference>
<name>A0ABQ9GHW5_9NEOP</name>
<evidence type="ECO:0000313" key="3">
    <source>
        <dbReference type="Proteomes" id="UP001159363"/>
    </source>
</evidence>
<accession>A0ABQ9GHW5</accession>
<dbReference type="Proteomes" id="UP001159363">
    <property type="component" value="Chromosome 11"/>
</dbReference>
<dbReference type="Gene3D" id="3.30.420.10">
    <property type="entry name" value="Ribonuclease H-like superfamily/Ribonuclease H"/>
    <property type="match status" value="1"/>
</dbReference>
<dbReference type="EMBL" id="JARBHB010000012">
    <property type="protein sequence ID" value="KAJ8871608.1"/>
    <property type="molecule type" value="Genomic_DNA"/>
</dbReference>
<organism evidence="2 3">
    <name type="scientific">Dryococelus australis</name>
    <dbReference type="NCBI Taxonomy" id="614101"/>
    <lineage>
        <taxon>Eukaryota</taxon>
        <taxon>Metazoa</taxon>
        <taxon>Ecdysozoa</taxon>
        <taxon>Arthropoda</taxon>
        <taxon>Hexapoda</taxon>
        <taxon>Insecta</taxon>
        <taxon>Pterygota</taxon>
        <taxon>Neoptera</taxon>
        <taxon>Polyneoptera</taxon>
        <taxon>Phasmatodea</taxon>
        <taxon>Verophasmatodea</taxon>
        <taxon>Anareolatae</taxon>
        <taxon>Phasmatidae</taxon>
        <taxon>Eurycanthinae</taxon>
        <taxon>Dryococelus</taxon>
    </lineage>
</organism>
<reference evidence="2 3" key="1">
    <citation type="submission" date="2023-02" db="EMBL/GenBank/DDBJ databases">
        <title>LHISI_Scaffold_Assembly.</title>
        <authorList>
            <person name="Stuart O.P."/>
            <person name="Cleave R."/>
            <person name="Magrath M.J.L."/>
            <person name="Mikheyev A.S."/>
        </authorList>
    </citation>
    <scope>NUCLEOTIDE SEQUENCE [LARGE SCALE GENOMIC DNA]</scope>
    <source>
        <strain evidence="2">Daus_M_001</strain>
        <tissue evidence="2">Leg muscle</tissue>
    </source>
</reference>
<comment type="caution">
    <text evidence="2">The sequence shown here is derived from an EMBL/GenBank/DDBJ whole genome shotgun (WGS) entry which is preliminary data.</text>
</comment>